<keyword evidence="2 5" id="KW-0812">Transmembrane</keyword>
<evidence type="ECO:0000313" key="7">
    <source>
        <dbReference type="Proteomes" id="UP000198683"/>
    </source>
</evidence>
<dbReference type="OrthoDB" id="3576439at2"/>
<name>A0A1G9QJ57_9ACTN</name>
<evidence type="ECO:0000256" key="3">
    <source>
        <dbReference type="ARBA" id="ARBA00022989"/>
    </source>
</evidence>
<dbReference type="GO" id="GO:0016020">
    <property type="term" value="C:membrane"/>
    <property type="evidence" value="ECO:0007669"/>
    <property type="project" value="UniProtKB-SubCell"/>
</dbReference>
<evidence type="ECO:0000256" key="5">
    <source>
        <dbReference type="SAM" id="Phobius"/>
    </source>
</evidence>
<accession>A0A1G9QJ57</accession>
<dbReference type="RefSeq" id="WP_090773620.1">
    <property type="nucleotide sequence ID" value="NZ_FNFB01000039.1"/>
</dbReference>
<dbReference type="Pfam" id="PF13564">
    <property type="entry name" value="DoxX_2"/>
    <property type="match status" value="1"/>
</dbReference>
<feature type="transmembrane region" description="Helical" evidence="5">
    <location>
        <begin position="14"/>
        <end position="33"/>
    </location>
</feature>
<keyword evidence="4 5" id="KW-0472">Membrane</keyword>
<evidence type="ECO:0000256" key="1">
    <source>
        <dbReference type="ARBA" id="ARBA00004141"/>
    </source>
</evidence>
<feature type="transmembrane region" description="Helical" evidence="5">
    <location>
        <begin position="95"/>
        <end position="116"/>
    </location>
</feature>
<dbReference type="AlphaFoldDB" id="A0A1G9QJ57"/>
<dbReference type="STRING" id="683260.SAMN05421874_13911"/>
<keyword evidence="7" id="KW-1185">Reference proteome</keyword>
<dbReference type="Proteomes" id="UP000198683">
    <property type="component" value="Unassembled WGS sequence"/>
</dbReference>
<gene>
    <name evidence="6" type="ORF">SAMN05421874_13911</name>
</gene>
<organism evidence="6 7">
    <name type="scientific">Nonomuraea maritima</name>
    <dbReference type="NCBI Taxonomy" id="683260"/>
    <lineage>
        <taxon>Bacteria</taxon>
        <taxon>Bacillati</taxon>
        <taxon>Actinomycetota</taxon>
        <taxon>Actinomycetes</taxon>
        <taxon>Streptosporangiales</taxon>
        <taxon>Streptosporangiaceae</taxon>
        <taxon>Nonomuraea</taxon>
    </lineage>
</organism>
<evidence type="ECO:0000256" key="2">
    <source>
        <dbReference type="ARBA" id="ARBA00022692"/>
    </source>
</evidence>
<evidence type="ECO:0000256" key="4">
    <source>
        <dbReference type="ARBA" id="ARBA00023136"/>
    </source>
</evidence>
<feature type="transmembrane region" description="Helical" evidence="5">
    <location>
        <begin position="63"/>
        <end position="89"/>
    </location>
</feature>
<keyword evidence="3 5" id="KW-1133">Transmembrane helix</keyword>
<proteinExistence type="predicted"/>
<reference evidence="6 7" key="1">
    <citation type="submission" date="2016-10" db="EMBL/GenBank/DDBJ databases">
        <authorList>
            <person name="de Groot N.N."/>
        </authorList>
    </citation>
    <scope>NUCLEOTIDE SEQUENCE [LARGE SCALE GENOMIC DNA]</scope>
    <source>
        <strain evidence="6 7">CGMCC 4.5681</strain>
    </source>
</reference>
<protein>
    <submittedName>
        <fullName evidence="6">DoxX-like family protein</fullName>
    </submittedName>
</protein>
<dbReference type="InterPro" id="IPR032808">
    <property type="entry name" value="DoxX"/>
</dbReference>
<sequence length="133" mass="14011">MTTTRPTTSPVRNIALWVLQIAVAGYFLMSAMAKFTNVEPAASTFEAIGFGDWFRHLTGVLEVAGAVALVVPPLAGLAGLALAVLMVFATLTEAFVSKGGVVTPLVLLVLCALIAWSRRSATARLRPRISAGR</sequence>
<comment type="subcellular location">
    <subcellularLocation>
        <location evidence="1">Membrane</location>
        <topology evidence="1">Multi-pass membrane protein</topology>
    </subcellularLocation>
</comment>
<dbReference type="EMBL" id="FNFB01000039">
    <property type="protein sequence ID" value="SDM10841.1"/>
    <property type="molecule type" value="Genomic_DNA"/>
</dbReference>
<evidence type="ECO:0000313" key="6">
    <source>
        <dbReference type="EMBL" id="SDM10841.1"/>
    </source>
</evidence>